<evidence type="ECO:0000313" key="1">
    <source>
        <dbReference type="EMBL" id="XCM36927.1"/>
    </source>
</evidence>
<protein>
    <submittedName>
        <fullName evidence="1">Uncharacterized protein</fullName>
    </submittedName>
</protein>
<proteinExistence type="predicted"/>
<reference evidence="1" key="1">
    <citation type="submission" date="2024-07" db="EMBL/GenBank/DDBJ databases">
        <authorList>
            <person name="Kim Y.J."/>
            <person name="Jeong J.Y."/>
        </authorList>
    </citation>
    <scope>NUCLEOTIDE SEQUENCE</scope>
    <source>
        <strain evidence="1">GIHE-MW2</strain>
    </source>
</reference>
<organism evidence="1">
    <name type="scientific">Planktothricoides raciborskii GIHE-MW2</name>
    <dbReference type="NCBI Taxonomy" id="2792601"/>
    <lineage>
        <taxon>Bacteria</taxon>
        <taxon>Bacillati</taxon>
        <taxon>Cyanobacteriota</taxon>
        <taxon>Cyanophyceae</taxon>
        <taxon>Oscillatoriophycideae</taxon>
        <taxon>Oscillatoriales</taxon>
        <taxon>Oscillatoriaceae</taxon>
        <taxon>Planktothricoides</taxon>
    </lineage>
</organism>
<name>A0AAU8JDN5_9CYAN</name>
<accession>A0AAU8JDN5</accession>
<dbReference type="RefSeq" id="WP_156331742.1">
    <property type="nucleotide sequence ID" value="NZ_CP159837.1"/>
</dbReference>
<dbReference type="EMBL" id="CP159837">
    <property type="protein sequence ID" value="XCM36927.1"/>
    <property type="molecule type" value="Genomic_DNA"/>
</dbReference>
<dbReference type="AlphaFoldDB" id="A0AAU8JDN5"/>
<gene>
    <name evidence="1" type="ORF">ABWT76_005720</name>
</gene>
<sequence length="51" mass="6052">MLTNSSKISIYSDYVLTDFDRQKDYDSIKILLFEDIPINRKLTRNQLKQLG</sequence>